<dbReference type="SMART" id="SM00729">
    <property type="entry name" value="Elp3"/>
    <property type="match status" value="1"/>
</dbReference>
<dbReference type="EMBL" id="CP017269">
    <property type="protein sequence ID" value="AOT71744.1"/>
    <property type="molecule type" value="Genomic_DNA"/>
</dbReference>
<dbReference type="AlphaFoldDB" id="A0A1D8GLG1"/>
<keyword evidence="2" id="KW-0004">4Fe-4S</keyword>
<accession>A0A1D8GLG1</accession>
<evidence type="ECO:0000256" key="5">
    <source>
        <dbReference type="ARBA" id="ARBA00023004"/>
    </source>
</evidence>
<dbReference type="CDD" id="cd01335">
    <property type="entry name" value="Radical_SAM"/>
    <property type="match status" value="1"/>
</dbReference>
<dbReference type="Pfam" id="PF11823">
    <property type="entry name" value="Se_S_carrier"/>
    <property type="match status" value="1"/>
</dbReference>
<dbReference type="STRING" id="1424294.Gferi_20720"/>
<keyword evidence="6" id="KW-0411">Iron-sulfur</keyword>
<dbReference type="RefSeq" id="WP_069979896.1">
    <property type="nucleotide sequence ID" value="NZ_CP017269.1"/>
</dbReference>
<dbReference type="GO" id="GO:0016740">
    <property type="term" value="F:transferase activity"/>
    <property type="evidence" value="ECO:0007669"/>
    <property type="project" value="TreeGrafter"/>
</dbReference>
<evidence type="ECO:0000256" key="3">
    <source>
        <dbReference type="ARBA" id="ARBA00022691"/>
    </source>
</evidence>
<dbReference type="SFLD" id="SFLDG01082">
    <property type="entry name" value="B12-binding_domain_containing"/>
    <property type="match status" value="1"/>
</dbReference>
<evidence type="ECO:0000313" key="9">
    <source>
        <dbReference type="EMBL" id="AOT71744.1"/>
    </source>
</evidence>
<protein>
    <submittedName>
        <fullName evidence="9">[FeFe] hydrogenase H-cluster radical SAM maturase HydE</fullName>
    </submittedName>
</protein>
<evidence type="ECO:0000256" key="2">
    <source>
        <dbReference type="ARBA" id="ARBA00022485"/>
    </source>
</evidence>
<dbReference type="GO" id="GO:0046872">
    <property type="term" value="F:metal ion binding"/>
    <property type="evidence" value="ECO:0007669"/>
    <property type="project" value="UniProtKB-KW"/>
</dbReference>
<dbReference type="GO" id="GO:0042364">
    <property type="term" value="P:water-soluble vitamin biosynthetic process"/>
    <property type="evidence" value="ECO:0007669"/>
    <property type="project" value="UniProtKB-ARBA"/>
</dbReference>
<keyword evidence="4" id="KW-0479">Metal-binding</keyword>
<dbReference type="GO" id="GO:0051539">
    <property type="term" value="F:4 iron, 4 sulfur cluster binding"/>
    <property type="evidence" value="ECO:0007669"/>
    <property type="project" value="UniProtKB-KW"/>
</dbReference>
<keyword evidence="10" id="KW-1185">Reference proteome</keyword>
<dbReference type="SFLD" id="SFLDS00029">
    <property type="entry name" value="Radical_SAM"/>
    <property type="match status" value="2"/>
</dbReference>
<dbReference type="KEGG" id="gfe:Gferi_20720"/>
<evidence type="ECO:0000313" key="10">
    <source>
        <dbReference type="Proteomes" id="UP000095743"/>
    </source>
</evidence>
<dbReference type="PANTHER" id="PTHR43726">
    <property type="entry name" value="3-METHYLORNITHINE SYNTHASE"/>
    <property type="match status" value="1"/>
</dbReference>
<name>A0A1D8GLG1_9FIRM</name>
<dbReference type="GO" id="GO:0044272">
    <property type="term" value="P:sulfur compound biosynthetic process"/>
    <property type="evidence" value="ECO:0007669"/>
    <property type="project" value="UniProtKB-ARBA"/>
</dbReference>
<dbReference type="Gene3D" id="3.20.20.70">
    <property type="entry name" value="Aldolase class I"/>
    <property type="match status" value="1"/>
</dbReference>
<dbReference type="SUPFAM" id="SSF102114">
    <property type="entry name" value="Radical SAM enzymes"/>
    <property type="match status" value="1"/>
</dbReference>
<dbReference type="SFLD" id="SFLDG01280">
    <property type="entry name" value="HydE/PylB-like"/>
    <property type="match status" value="1"/>
</dbReference>
<dbReference type="InterPro" id="IPR007197">
    <property type="entry name" value="rSAM"/>
</dbReference>
<dbReference type="Pfam" id="PF04055">
    <property type="entry name" value="Radical_SAM"/>
    <property type="match status" value="1"/>
</dbReference>
<dbReference type="InterPro" id="IPR021778">
    <property type="entry name" value="Se/S_carrier-like"/>
</dbReference>
<keyword evidence="3" id="KW-0949">S-adenosyl-L-methionine</keyword>
<dbReference type="InterPro" id="IPR058240">
    <property type="entry name" value="rSAM_sf"/>
</dbReference>
<comment type="cofactor">
    <cofactor evidence="1">
        <name>[4Fe-4S] cluster</name>
        <dbReference type="ChEBI" id="CHEBI:49883"/>
    </cofactor>
</comment>
<evidence type="ECO:0000256" key="1">
    <source>
        <dbReference type="ARBA" id="ARBA00001966"/>
    </source>
</evidence>
<dbReference type="NCBIfam" id="TIGR03956">
    <property type="entry name" value="rSAM_HydE"/>
    <property type="match status" value="1"/>
</dbReference>
<reference evidence="9 10" key="1">
    <citation type="submission" date="2016-09" db="EMBL/GenBank/DDBJ databases">
        <title>Genomic analysis reveals versatility of anaerobic energy metabolism of Geosporobacter ferrireducens IRF9 of phylum Firmicutes.</title>
        <authorList>
            <person name="Kim S.-J."/>
        </authorList>
    </citation>
    <scope>NUCLEOTIDE SEQUENCE [LARGE SCALE GENOMIC DNA]</scope>
    <source>
        <strain evidence="9 10">IRF9</strain>
    </source>
</reference>
<dbReference type="InterPro" id="IPR010722">
    <property type="entry name" value="BATS_dom"/>
</dbReference>
<dbReference type="InterPro" id="IPR006638">
    <property type="entry name" value="Elp3/MiaA/NifB-like_rSAM"/>
</dbReference>
<dbReference type="InterPro" id="IPR024021">
    <property type="entry name" value="FeFe-hyd_HydE_rSAM"/>
</dbReference>
<comment type="cofactor">
    <cofactor evidence="7">
        <name>[2Fe-2S] cluster</name>
        <dbReference type="ChEBI" id="CHEBI:190135"/>
    </cofactor>
</comment>
<evidence type="ECO:0000256" key="7">
    <source>
        <dbReference type="ARBA" id="ARBA00034078"/>
    </source>
</evidence>
<dbReference type="PROSITE" id="PS51918">
    <property type="entry name" value="RADICAL_SAM"/>
    <property type="match status" value="1"/>
</dbReference>
<dbReference type="InterPro" id="IPR013785">
    <property type="entry name" value="Aldolase_TIM"/>
</dbReference>
<feature type="domain" description="Radical SAM core" evidence="8">
    <location>
        <begin position="145"/>
        <end position="365"/>
    </location>
</feature>
<keyword evidence="5" id="KW-0408">Iron</keyword>
<evidence type="ECO:0000256" key="6">
    <source>
        <dbReference type="ARBA" id="ARBA00023014"/>
    </source>
</evidence>
<evidence type="ECO:0000259" key="8">
    <source>
        <dbReference type="PROSITE" id="PS51918"/>
    </source>
</evidence>
<proteinExistence type="predicted"/>
<dbReference type="SFLD" id="SFLDG01060">
    <property type="entry name" value="BATS_domain_containing"/>
    <property type="match status" value="1"/>
</dbReference>
<dbReference type="SMART" id="SM00876">
    <property type="entry name" value="BATS"/>
    <property type="match status" value="1"/>
</dbReference>
<evidence type="ECO:0000256" key="4">
    <source>
        <dbReference type="ARBA" id="ARBA00022723"/>
    </source>
</evidence>
<organism evidence="9 10">
    <name type="scientific">Geosporobacter ferrireducens</name>
    <dbReference type="NCBI Taxonomy" id="1424294"/>
    <lineage>
        <taxon>Bacteria</taxon>
        <taxon>Bacillati</taxon>
        <taxon>Bacillota</taxon>
        <taxon>Clostridia</taxon>
        <taxon>Peptostreptococcales</taxon>
        <taxon>Thermotaleaceae</taxon>
        <taxon>Geosporobacter</taxon>
    </lineage>
</organism>
<sequence>MQKNEVMNYLIMAGSTNHMLRGDKLLKDIGIETALVPAPAEYGSVCAIAIRVKKDVVALAEDLLRKNAIVIQGIYPDLPKRLSGLIEKMQQDILSEAFIKIMKKIESGEELSYEDIILLLKTERKAEMDALFSAADQMRKEIVGDVVDVRGAIEFSNVCMKDCKYCGVRRSLPTLERYRMTEDEIMEIVHELHAMGLQTVILQSGEDSWWTAEKMIALIKRIKTETGMRITLSIGERPQEEYARFKEAGANNYLLKIETTNREIFEFIHPDDDYDERAKCSEWLRELGYLNGSGCMIGLPGQRPEDIARDILFFKEMGINMIGIGPFLPAKGTPFEKYPAGSVEMTLKAVAVTRIVCKRVFIPATTALASLDPDGQIKALQAGANTVMLINTPAKYRYNYQIYSNKNMIDLHAAIRAIQVTGRKFPSYLKIDVEGNIDAGDTQKQ</sequence>
<dbReference type="InterPro" id="IPR034422">
    <property type="entry name" value="HydE/PylB-like"/>
</dbReference>
<dbReference type="PANTHER" id="PTHR43726:SF1">
    <property type="entry name" value="BIOTIN SYNTHASE"/>
    <property type="match status" value="1"/>
</dbReference>
<gene>
    <name evidence="9" type="ORF">Gferi_20720</name>
</gene>
<dbReference type="Proteomes" id="UP000095743">
    <property type="component" value="Chromosome"/>
</dbReference>